<evidence type="ECO:0000313" key="2">
    <source>
        <dbReference type="Proteomes" id="UP000179243"/>
    </source>
</evidence>
<dbReference type="InterPro" id="IPR015943">
    <property type="entry name" value="WD40/YVTN_repeat-like_dom_sf"/>
</dbReference>
<evidence type="ECO:0000313" key="1">
    <source>
        <dbReference type="EMBL" id="OGK05269.1"/>
    </source>
</evidence>
<comment type="caution">
    <text evidence="1">The sequence shown here is derived from an EMBL/GenBank/DDBJ whole genome shotgun (WGS) entry which is preliminary data.</text>
</comment>
<organism evidence="1 2">
    <name type="scientific">Candidatus Raymondbacteria bacterium RIFOXYD12_FULL_49_13</name>
    <dbReference type="NCBI Taxonomy" id="1817890"/>
    <lineage>
        <taxon>Bacteria</taxon>
        <taxon>Raymondiibacteriota</taxon>
    </lineage>
</organism>
<name>A0A1F7FEZ5_UNCRA</name>
<dbReference type="AlphaFoldDB" id="A0A1F7FEZ5"/>
<gene>
    <name evidence="1" type="ORF">A2519_02730</name>
</gene>
<accession>A0A1F7FEZ5</accession>
<reference evidence="1 2" key="1">
    <citation type="journal article" date="2016" name="Nat. Commun.">
        <title>Thousands of microbial genomes shed light on interconnected biogeochemical processes in an aquifer system.</title>
        <authorList>
            <person name="Anantharaman K."/>
            <person name="Brown C.T."/>
            <person name="Hug L.A."/>
            <person name="Sharon I."/>
            <person name="Castelle C.J."/>
            <person name="Probst A.J."/>
            <person name="Thomas B.C."/>
            <person name="Singh A."/>
            <person name="Wilkins M.J."/>
            <person name="Karaoz U."/>
            <person name="Brodie E.L."/>
            <person name="Williams K.H."/>
            <person name="Hubbard S.S."/>
            <person name="Banfield J.F."/>
        </authorList>
    </citation>
    <scope>NUCLEOTIDE SEQUENCE [LARGE SCALE GENOMIC DNA]</scope>
</reference>
<dbReference type="Proteomes" id="UP000179243">
    <property type="component" value="Unassembled WGS sequence"/>
</dbReference>
<sequence length="1161" mass="132960">MAAFDPPPRQLSALQGANVWVGTDGGLYKYQTDNELWSVVGNEPLNDLYLDEDMLWTATNRGVAYADLRYLDWKEYTSANGLPFDTVVSIRADLDYVYAAGKRGCARMDKLVEQWVSIGDFSATEVRDLYSDQDNLWVATANGVQRFYKQYEKWEFFTEQNGLIASDVYRLFYFKGYLWALTSKGFSRYSDKMKMWNSYGTKDGLLDTAVTAFFCDASYIWVVTSQGVCRFNGANEAWERFSANTPLEKQRVADCATSGTLFWFTTDQGVYQYNDDARQWVLYTAMDGLGAESQERILAFGRSAICWNQNVFSVYRTTEDLWFSKELANAGGGRQGARTWKVSSDENGLGATAPSGQRLNLIGRGYFKMKSKAEFPSPVDKSVMEYITGTRLDSAGMPRFKDFMYWWTKAQLNLNGDLGNERTMRGAYDNTDPRGDLKYGMEYRGNRDDNIRRAGWLENQKTDYFFSELIDPTYIEGAGVRTQFGQAIGEKKRHRTTSSFYGGYHKTRYVRVLVPYRKDNFYELKYQNIIIESVELRVDGDLMDPKEYSIERTMGMLTFQDESRVNPDSRIEITFEYEPSLTENTGEYISGEEVVAINDHLAMGATGVYRGENEPSATGGAIAKNRVWAGNVNGEIEFKSSDNSKIFRAYPEISGSYQDSILAVKQGNAAHLRMNTVYHDLRVEAEATGFTPNYESVLNRNSIFGRTKNQASAEAVYDIRSDMPFTAGFSRVAGEYGTEEKEYAEYLVSPAGKPSLKLGGMRQNIRNLDALHNDSLVTDRLNARVESEWDVSQALLKSLGMNRIWLNASYDLDMISDSLHTGAAVDLEQDRNHNLFMRLRLAPHQKVLLETKQVYRFAERNRGDLWEREGERWGPEFILFSQEFVPGVTLYGKLKLEQAEQRETDDTTSILDEFRFNGNALLVPGVWLPVFNPFQLNIGYNRQSADSLVRSASADSQVTDDFDYTWSLNPSLYFGQDIRFLSRTDISRKNAFGAQTGRGLKNTNDFEVYFRERKTKLLLEYDFTSDDVFDSTGWNSANKRQFRDKWTERWSGNFRTELQVAFGRSTDSSYARDNASSSLLLDCRTQRFVREFRVQERIGPALYDGRLFDFSTYRQSIENKLDISLKAGRNVFVRLLLNLTYLFDERLLKYDMAEFKATAVF</sequence>
<dbReference type="Gene3D" id="2.130.10.10">
    <property type="entry name" value="YVTN repeat-like/Quinoprotein amine dehydrogenase"/>
    <property type="match status" value="2"/>
</dbReference>
<dbReference type="EMBL" id="MFYX01000058">
    <property type="protein sequence ID" value="OGK05269.1"/>
    <property type="molecule type" value="Genomic_DNA"/>
</dbReference>
<proteinExistence type="predicted"/>
<protein>
    <submittedName>
        <fullName evidence="1">Uncharacterized protein</fullName>
    </submittedName>
</protein>